<evidence type="ECO:0000313" key="3">
    <source>
        <dbReference type="Proteomes" id="UP000574390"/>
    </source>
</evidence>
<comment type="caution">
    <text evidence="2">The sequence shown here is derived from an EMBL/GenBank/DDBJ whole genome shotgun (WGS) entry which is preliminary data.</text>
</comment>
<evidence type="ECO:0000256" key="1">
    <source>
        <dbReference type="SAM" id="MobiDB-lite"/>
    </source>
</evidence>
<dbReference type="EMBL" id="JABANM010021239">
    <property type="protein sequence ID" value="KAF4721537.1"/>
    <property type="molecule type" value="Genomic_DNA"/>
</dbReference>
<feature type="compositionally biased region" description="Polar residues" evidence="1">
    <location>
        <begin position="1"/>
        <end position="13"/>
    </location>
</feature>
<feature type="compositionally biased region" description="Basic and acidic residues" evidence="1">
    <location>
        <begin position="193"/>
        <end position="204"/>
    </location>
</feature>
<protein>
    <submittedName>
        <fullName evidence="2">Uncharacterized protein</fullName>
    </submittedName>
</protein>
<feature type="region of interest" description="Disordered" evidence="1">
    <location>
        <begin position="1"/>
        <end position="50"/>
    </location>
</feature>
<feature type="region of interest" description="Disordered" evidence="1">
    <location>
        <begin position="108"/>
        <end position="269"/>
    </location>
</feature>
<name>A0A7J6RM01_PEROL</name>
<reference evidence="2 3" key="1">
    <citation type="submission" date="2020-04" db="EMBL/GenBank/DDBJ databases">
        <title>Perkinsus olseni comparative genomics.</title>
        <authorList>
            <person name="Bogema D.R."/>
        </authorList>
    </citation>
    <scope>NUCLEOTIDE SEQUENCE [LARGE SCALE GENOMIC DNA]</scope>
    <source>
        <strain evidence="2">ATCC PRA-205</strain>
    </source>
</reference>
<proteinExistence type="predicted"/>
<organism evidence="2 3">
    <name type="scientific">Perkinsus olseni</name>
    <name type="common">Perkinsus atlanticus</name>
    <dbReference type="NCBI Taxonomy" id="32597"/>
    <lineage>
        <taxon>Eukaryota</taxon>
        <taxon>Sar</taxon>
        <taxon>Alveolata</taxon>
        <taxon>Perkinsozoa</taxon>
        <taxon>Perkinsea</taxon>
        <taxon>Perkinsida</taxon>
        <taxon>Perkinsidae</taxon>
        <taxon>Perkinsus</taxon>
    </lineage>
</organism>
<gene>
    <name evidence="2" type="ORF">FOZ62_020973</name>
</gene>
<accession>A0A7J6RM01</accession>
<dbReference type="Proteomes" id="UP000574390">
    <property type="component" value="Unassembled WGS sequence"/>
</dbReference>
<sequence>MVKVGSTGSNSQLVGAASPKEHRSIRVRGSGRAEVVHPEEPSLGKGQVSLSPASVDRGMMLAGYFGGSIIDATEVGQATFGDSGGHHPIHTEGDLATASDWDGAVWDPMSGESGEMAGQQGVASESPSTEEWFDDQHKTLRVPNRTVENSHRRATTHRRDSSLADGTTSRRTGVGEAWIDHEGLPSVGSADSAVKRPADADSRRMPKKCKTGLDYEDCGAEDVASTLDDTPWGHVPESAGRPTKPPRESAEQQPLTEHWWQDWVDDWLG</sequence>
<dbReference type="AlphaFoldDB" id="A0A7J6RM01"/>
<evidence type="ECO:0000313" key="2">
    <source>
        <dbReference type="EMBL" id="KAF4721537.1"/>
    </source>
</evidence>